<accession>A0A6M1R3S2</accession>
<proteinExistence type="predicted"/>
<name>A0A6M1R3S2_9ACTN</name>
<gene>
    <name evidence="1" type="ORF">G5C66_06330</name>
</gene>
<evidence type="ECO:0008006" key="3">
    <source>
        <dbReference type="Google" id="ProtNLM"/>
    </source>
</evidence>
<reference evidence="1 2" key="1">
    <citation type="submission" date="2020-02" db="EMBL/GenBank/DDBJ databases">
        <title>Whole-genome analyses of novel actinobacteria.</title>
        <authorList>
            <person name="Sahin N."/>
        </authorList>
    </citation>
    <scope>NUCLEOTIDE SEQUENCE [LARGE SCALE GENOMIC DNA]</scope>
    <source>
        <strain evidence="1 2">KC13</strain>
    </source>
</reference>
<dbReference type="EMBL" id="JAALAA010000004">
    <property type="protein sequence ID" value="NGN92358.1"/>
    <property type="molecule type" value="Genomic_DNA"/>
</dbReference>
<organism evidence="1 2">
    <name type="scientific">Nocardioides turkmenicus</name>
    <dbReference type="NCBI Taxonomy" id="2711220"/>
    <lineage>
        <taxon>Bacteria</taxon>
        <taxon>Bacillati</taxon>
        <taxon>Actinomycetota</taxon>
        <taxon>Actinomycetes</taxon>
        <taxon>Propionibacteriales</taxon>
        <taxon>Nocardioidaceae</taxon>
        <taxon>Nocardioides</taxon>
    </lineage>
</organism>
<sequence length="108" mass="11417">MSGPTNSIYVEAQALYNCAYAWREDACGKIKEARNKASQGEGQGHLFGVLLASLQEPHDHFVASAADVLTTAASTVEGVGDAVERAAKDFEETDANTAEMLKKAEAGI</sequence>
<dbReference type="RefSeq" id="WP_165110115.1">
    <property type="nucleotide sequence ID" value="NZ_JAALAA010000004.1"/>
</dbReference>
<keyword evidence="2" id="KW-1185">Reference proteome</keyword>
<dbReference type="AlphaFoldDB" id="A0A6M1R3S2"/>
<dbReference type="Proteomes" id="UP000483261">
    <property type="component" value="Unassembled WGS sequence"/>
</dbReference>
<evidence type="ECO:0000313" key="1">
    <source>
        <dbReference type="EMBL" id="NGN92358.1"/>
    </source>
</evidence>
<comment type="caution">
    <text evidence="1">The sequence shown here is derived from an EMBL/GenBank/DDBJ whole genome shotgun (WGS) entry which is preliminary data.</text>
</comment>
<evidence type="ECO:0000313" key="2">
    <source>
        <dbReference type="Proteomes" id="UP000483261"/>
    </source>
</evidence>
<protein>
    <recommendedName>
        <fullName evidence="3">ESX-1 secretion-associated protein</fullName>
    </recommendedName>
</protein>